<accession>A0A0C9X3T1</accession>
<evidence type="ECO:0000313" key="2">
    <source>
        <dbReference type="EMBL" id="KIJ91197.1"/>
    </source>
</evidence>
<dbReference type="Proteomes" id="UP000054477">
    <property type="component" value="Unassembled WGS sequence"/>
</dbReference>
<dbReference type="AlphaFoldDB" id="A0A0C9X3T1"/>
<dbReference type="HOGENOM" id="CLU_2574244_0_0_1"/>
<feature type="compositionally biased region" description="Polar residues" evidence="1">
    <location>
        <begin position="1"/>
        <end position="10"/>
    </location>
</feature>
<keyword evidence="3" id="KW-1185">Reference proteome</keyword>
<evidence type="ECO:0000313" key="3">
    <source>
        <dbReference type="Proteomes" id="UP000054477"/>
    </source>
</evidence>
<feature type="compositionally biased region" description="Basic residues" evidence="1">
    <location>
        <begin position="15"/>
        <end position="25"/>
    </location>
</feature>
<proteinExistence type="predicted"/>
<reference evidence="3" key="2">
    <citation type="submission" date="2015-01" db="EMBL/GenBank/DDBJ databases">
        <title>Evolutionary Origins and Diversification of the Mycorrhizal Mutualists.</title>
        <authorList>
            <consortium name="DOE Joint Genome Institute"/>
            <consortium name="Mycorrhizal Genomics Consortium"/>
            <person name="Kohler A."/>
            <person name="Kuo A."/>
            <person name="Nagy L.G."/>
            <person name="Floudas D."/>
            <person name="Copeland A."/>
            <person name="Barry K.W."/>
            <person name="Cichocki N."/>
            <person name="Veneault-Fourrey C."/>
            <person name="LaButti K."/>
            <person name="Lindquist E.A."/>
            <person name="Lipzen A."/>
            <person name="Lundell T."/>
            <person name="Morin E."/>
            <person name="Murat C."/>
            <person name="Riley R."/>
            <person name="Ohm R."/>
            <person name="Sun H."/>
            <person name="Tunlid A."/>
            <person name="Henrissat B."/>
            <person name="Grigoriev I.V."/>
            <person name="Hibbett D.S."/>
            <person name="Martin F."/>
        </authorList>
    </citation>
    <scope>NUCLEOTIDE SEQUENCE [LARGE SCALE GENOMIC DNA]</scope>
    <source>
        <strain evidence="3">LaAM-08-1</strain>
    </source>
</reference>
<organism evidence="2 3">
    <name type="scientific">Laccaria amethystina LaAM-08-1</name>
    <dbReference type="NCBI Taxonomy" id="1095629"/>
    <lineage>
        <taxon>Eukaryota</taxon>
        <taxon>Fungi</taxon>
        <taxon>Dikarya</taxon>
        <taxon>Basidiomycota</taxon>
        <taxon>Agaricomycotina</taxon>
        <taxon>Agaricomycetes</taxon>
        <taxon>Agaricomycetidae</taxon>
        <taxon>Agaricales</taxon>
        <taxon>Agaricineae</taxon>
        <taxon>Hydnangiaceae</taxon>
        <taxon>Laccaria</taxon>
    </lineage>
</organism>
<sequence length="81" mass="9501">MLYGQDTNHPMLNYHNRHHAHSQPRRRSSLILTGSYLCSPEIGPSYHYYHKTLSSEAIVELPLAAFRGLRLFRRPEFFTSK</sequence>
<name>A0A0C9X3T1_9AGAR</name>
<protein>
    <submittedName>
        <fullName evidence="2">Uncharacterized protein</fullName>
    </submittedName>
</protein>
<dbReference type="EMBL" id="KN839041">
    <property type="protein sequence ID" value="KIJ91197.1"/>
    <property type="molecule type" value="Genomic_DNA"/>
</dbReference>
<gene>
    <name evidence="2" type="ORF">K443DRAFT_686238</name>
</gene>
<evidence type="ECO:0000256" key="1">
    <source>
        <dbReference type="SAM" id="MobiDB-lite"/>
    </source>
</evidence>
<reference evidence="2 3" key="1">
    <citation type="submission" date="2014-04" db="EMBL/GenBank/DDBJ databases">
        <authorList>
            <consortium name="DOE Joint Genome Institute"/>
            <person name="Kuo A."/>
            <person name="Kohler A."/>
            <person name="Nagy L.G."/>
            <person name="Floudas D."/>
            <person name="Copeland A."/>
            <person name="Barry K.W."/>
            <person name="Cichocki N."/>
            <person name="Veneault-Fourrey C."/>
            <person name="LaButti K."/>
            <person name="Lindquist E.A."/>
            <person name="Lipzen A."/>
            <person name="Lundell T."/>
            <person name="Morin E."/>
            <person name="Murat C."/>
            <person name="Sun H."/>
            <person name="Tunlid A."/>
            <person name="Henrissat B."/>
            <person name="Grigoriev I.V."/>
            <person name="Hibbett D.S."/>
            <person name="Martin F."/>
            <person name="Nordberg H.P."/>
            <person name="Cantor M.N."/>
            <person name="Hua S.X."/>
        </authorList>
    </citation>
    <scope>NUCLEOTIDE SEQUENCE [LARGE SCALE GENOMIC DNA]</scope>
    <source>
        <strain evidence="2 3">LaAM-08-1</strain>
    </source>
</reference>
<feature type="region of interest" description="Disordered" evidence="1">
    <location>
        <begin position="1"/>
        <end position="25"/>
    </location>
</feature>